<feature type="transmembrane region" description="Helical" evidence="6">
    <location>
        <begin position="101"/>
        <end position="122"/>
    </location>
</feature>
<protein>
    <submittedName>
        <fullName evidence="8">Putative major facilitator superfamily transporter</fullName>
    </submittedName>
</protein>
<dbReference type="Pfam" id="PF07690">
    <property type="entry name" value="MFS_1"/>
    <property type="match status" value="1"/>
</dbReference>
<dbReference type="OrthoDB" id="2962993at2759"/>
<dbReference type="EMBL" id="JMSE01001217">
    <property type="protein sequence ID" value="KDN63504.1"/>
    <property type="molecule type" value="Genomic_DNA"/>
</dbReference>
<feature type="transmembrane region" description="Helical" evidence="6">
    <location>
        <begin position="223"/>
        <end position="245"/>
    </location>
</feature>
<dbReference type="InterPro" id="IPR036259">
    <property type="entry name" value="MFS_trans_sf"/>
</dbReference>
<comment type="subcellular location">
    <subcellularLocation>
        <location evidence="1">Membrane</location>
        <topology evidence="1">Multi-pass membrane protein</topology>
    </subcellularLocation>
</comment>
<comment type="caution">
    <text evidence="8">The sequence shown here is derived from an EMBL/GenBank/DDBJ whole genome shotgun (WGS) entry which is preliminary data.</text>
</comment>
<dbReference type="PANTHER" id="PTHR43791">
    <property type="entry name" value="PERMEASE-RELATED"/>
    <property type="match status" value="1"/>
</dbReference>
<keyword evidence="4 6" id="KW-1133">Transmembrane helix</keyword>
<keyword evidence="9" id="KW-1185">Reference proteome</keyword>
<keyword evidence="2" id="KW-0813">Transport</keyword>
<evidence type="ECO:0000256" key="2">
    <source>
        <dbReference type="ARBA" id="ARBA00022448"/>
    </source>
</evidence>
<proteinExistence type="predicted"/>
<evidence type="ECO:0000313" key="9">
    <source>
        <dbReference type="Proteomes" id="UP000027238"/>
    </source>
</evidence>
<organism evidence="8 9">
    <name type="scientific">Colletotrichum sublineola</name>
    <name type="common">Sorghum anthracnose fungus</name>
    <dbReference type="NCBI Taxonomy" id="1173701"/>
    <lineage>
        <taxon>Eukaryota</taxon>
        <taxon>Fungi</taxon>
        <taxon>Dikarya</taxon>
        <taxon>Ascomycota</taxon>
        <taxon>Pezizomycotina</taxon>
        <taxon>Sordariomycetes</taxon>
        <taxon>Hypocreomycetidae</taxon>
        <taxon>Glomerellales</taxon>
        <taxon>Glomerellaceae</taxon>
        <taxon>Colletotrichum</taxon>
        <taxon>Colletotrichum graminicola species complex</taxon>
    </lineage>
</organism>
<dbReference type="PROSITE" id="PS50850">
    <property type="entry name" value="MFS"/>
    <property type="match status" value="1"/>
</dbReference>
<gene>
    <name evidence="8" type="ORF">CSUB01_11837</name>
</gene>
<dbReference type="PANTHER" id="PTHR43791:SF24">
    <property type="entry name" value="NICOTINIC ACID PLASMA MEMBRANE TRANSPORTER"/>
    <property type="match status" value="1"/>
</dbReference>
<dbReference type="GO" id="GO:0016020">
    <property type="term" value="C:membrane"/>
    <property type="evidence" value="ECO:0007669"/>
    <property type="project" value="UniProtKB-SubCell"/>
</dbReference>
<dbReference type="eggNOG" id="KOG2533">
    <property type="taxonomic scope" value="Eukaryota"/>
</dbReference>
<accession>A0A066X755</accession>
<dbReference type="SUPFAM" id="SSF103473">
    <property type="entry name" value="MFS general substrate transporter"/>
    <property type="match status" value="1"/>
</dbReference>
<dbReference type="InterPro" id="IPR011701">
    <property type="entry name" value="MFS"/>
</dbReference>
<evidence type="ECO:0000256" key="4">
    <source>
        <dbReference type="ARBA" id="ARBA00022989"/>
    </source>
</evidence>
<feature type="transmembrane region" description="Helical" evidence="6">
    <location>
        <begin position="384"/>
        <end position="407"/>
    </location>
</feature>
<keyword evidence="3 6" id="KW-0812">Transmembrane</keyword>
<dbReference type="Proteomes" id="UP000027238">
    <property type="component" value="Unassembled WGS sequence"/>
</dbReference>
<sequence length="509" mass="56190">MSLEKALIEAKDGDVDSPQSAVASSNLTIDPEAEKRLLRKLDAWLSPMMIIAFLVAYLDRSNIGMTHWAWFGLFSNANMRVAGNAAIAGMTEDLNLYGNRLNVAVTVFYVTYISFEIPASLILKKARPSRLIPFFILSWSATVVGSAFITNYAGLLATRLLIGVFESGLFPCLTLYLSTYYKREEQARRISYLFVASALSGAFGGLLAYGLTSLHGANGLAGWRWLFLVEGIISLAVGFAFIVLLPDSFESAKWLTEQEKALMRIRAEQSRVYQGESETFDKQEVKLAFKDPKVWLSAGCQFCANTCSFGFGTFLPVIIRGFGYSSIKTQLLTVPVYIWASAVYLGIAYCSDKLNKRAVFMVPMALVTATGYALMLGVSMKSTAVLYFATFVTATGIYCVVGLNVTWVSNSNAGYFKRATAIGLQQAIGNSAGIMAGQIYRITASDGRYTIGHAVSICTITIASVGYFTMWTWLNRINKKRDIMSIDERSREIDQGKKGDRHPDFRYTL</sequence>
<feature type="transmembrane region" description="Helical" evidence="6">
    <location>
        <begin position="294"/>
        <end position="319"/>
    </location>
</feature>
<keyword evidence="5 6" id="KW-0472">Membrane</keyword>
<feature type="domain" description="Major facilitator superfamily (MFS) profile" evidence="7">
    <location>
        <begin position="48"/>
        <end position="478"/>
    </location>
</feature>
<feature type="transmembrane region" description="Helical" evidence="6">
    <location>
        <begin position="419"/>
        <end position="439"/>
    </location>
</feature>
<dbReference type="GO" id="GO:0022857">
    <property type="term" value="F:transmembrane transporter activity"/>
    <property type="evidence" value="ECO:0007669"/>
    <property type="project" value="InterPro"/>
</dbReference>
<evidence type="ECO:0000256" key="3">
    <source>
        <dbReference type="ARBA" id="ARBA00022692"/>
    </source>
</evidence>
<feature type="transmembrane region" description="Helical" evidence="6">
    <location>
        <begin position="160"/>
        <end position="178"/>
    </location>
</feature>
<dbReference type="FunFam" id="1.20.1250.20:FF:000018">
    <property type="entry name" value="MFS transporter permease"/>
    <property type="match status" value="1"/>
</dbReference>
<dbReference type="HOGENOM" id="CLU_001265_0_1_1"/>
<evidence type="ECO:0000313" key="8">
    <source>
        <dbReference type="EMBL" id="KDN63504.1"/>
    </source>
</evidence>
<evidence type="ECO:0000256" key="1">
    <source>
        <dbReference type="ARBA" id="ARBA00004141"/>
    </source>
</evidence>
<dbReference type="CDD" id="cd17327">
    <property type="entry name" value="MFS_FEN2_like"/>
    <property type="match status" value="1"/>
</dbReference>
<dbReference type="FunFam" id="1.20.1250.20:FF:000013">
    <property type="entry name" value="MFS general substrate transporter"/>
    <property type="match status" value="1"/>
</dbReference>
<evidence type="ECO:0000256" key="6">
    <source>
        <dbReference type="SAM" id="Phobius"/>
    </source>
</evidence>
<evidence type="ECO:0000256" key="5">
    <source>
        <dbReference type="ARBA" id="ARBA00023136"/>
    </source>
</evidence>
<dbReference type="Gene3D" id="1.20.1250.20">
    <property type="entry name" value="MFS general substrate transporter like domains"/>
    <property type="match status" value="2"/>
</dbReference>
<feature type="transmembrane region" description="Helical" evidence="6">
    <location>
        <begin position="134"/>
        <end position="154"/>
    </location>
</feature>
<feature type="transmembrane region" description="Helical" evidence="6">
    <location>
        <begin position="451"/>
        <end position="474"/>
    </location>
</feature>
<feature type="transmembrane region" description="Helical" evidence="6">
    <location>
        <begin position="331"/>
        <end position="351"/>
    </location>
</feature>
<feature type="transmembrane region" description="Helical" evidence="6">
    <location>
        <begin position="358"/>
        <end position="378"/>
    </location>
</feature>
<name>A0A066X755_COLSU</name>
<reference evidence="9" key="1">
    <citation type="journal article" date="2014" name="Genome Announc.">
        <title>Draft genome sequence of Colletotrichum sublineola, a destructive pathogen of cultivated sorghum.</title>
        <authorList>
            <person name="Baroncelli R."/>
            <person name="Sanz-Martin J.M."/>
            <person name="Rech G.E."/>
            <person name="Sukno S.A."/>
            <person name="Thon M.R."/>
        </authorList>
    </citation>
    <scope>NUCLEOTIDE SEQUENCE [LARGE SCALE GENOMIC DNA]</scope>
    <source>
        <strain evidence="9">TX430BB</strain>
    </source>
</reference>
<feature type="transmembrane region" description="Helical" evidence="6">
    <location>
        <begin position="41"/>
        <end position="58"/>
    </location>
</feature>
<dbReference type="OMA" id="YIWASAF"/>
<dbReference type="AlphaFoldDB" id="A0A066X755"/>
<dbReference type="InterPro" id="IPR020846">
    <property type="entry name" value="MFS_dom"/>
</dbReference>
<feature type="transmembrane region" description="Helical" evidence="6">
    <location>
        <begin position="190"/>
        <end position="211"/>
    </location>
</feature>
<evidence type="ECO:0000259" key="7">
    <source>
        <dbReference type="PROSITE" id="PS50850"/>
    </source>
</evidence>